<accession>A0ABP3TJW9</accession>
<feature type="chain" id="PRO_5045160276" description="STI1 domain-containing protein" evidence="1">
    <location>
        <begin position="21"/>
        <end position="162"/>
    </location>
</feature>
<evidence type="ECO:0008006" key="4">
    <source>
        <dbReference type="Google" id="ProtNLM"/>
    </source>
</evidence>
<reference evidence="3" key="1">
    <citation type="journal article" date="2019" name="Int. J. Syst. Evol. Microbiol.">
        <title>The Global Catalogue of Microorganisms (GCM) 10K type strain sequencing project: providing services to taxonomists for standard genome sequencing and annotation.</title>
        <authorList>
            <consortium name="The Broad Institute Genomics Platform"/>
            <consortium name="The Broad Institute Genome Sequencing Center for Infectious Disease"/>
            <person name="Wu L."/>
            <person name="Ma J."/>
        </authorList>
    </citation>
    <scope>NUCLEOTIDE SEQUENCE [LARGE SCALE GENOMIC DNA]</scope>
    <source>
        <strain evidence="3">JCM 15421</strain>
    </source>
</reference>
<gene>
    <name evidence="2" type="ORF">GCM10009105_10110</name>
</gene>
<proteinExistence type="predicted"/>
<comment type="caution">
    <text evidence="2">The sequence shown here is derived from an EMBL/GenBank/DDBJ whole genome shotgun (WGS) entry which is preliminary data.</text>
</comment>
<evidence type="ECO:0000313" key="3">
    <source>
        <dbReference type="Proteomes" id="UP001501523"/>
    </source>
</evidence>
<dbReference type="EMBL" id="BAAAEU010000005">
    <property type="protein sequence ID" value="GAA0709593.1"/>
    <property type="molecule type" value="Genomic_DNA"/>
</dbReference>
<name>A0ABP3TJW9_9GAMM</name>
<protein>
    <recommendedName>
        <fullName evidence="4">STI1 domain-containing protein</fullName>
    </recommendedName>
</protein>
<evidence type="ECO:0000313" key="2">
    <source>
        <dbReference type="EMBL" id="GAA0709593.1"/>
    </source>
</evidence>
<feature type="signal peptide" evidence="1">
    <location>
        <begin position="1"/>
        <end position="20"/>
    </location>
</feature>
<sequence length="162" mass="17090">MLLQACLAAALLSLSYGVLASPTIELKDGSRIEGEIQSIENGVYTVLSPSIGTVHVAQSNIVRIVYSGDVSNAAGSSDKSPARDGALANEIQQLQTRLAQDPAAMQSIMSLQSDPQIQAVLNDPAIAKAIQEGDYASLLGNAKIQALESNEHLKQLLQQQAH</sequence>
<evidence type="ECO:0000256" key="1">
    <source>
        <dbReference type="SAM" id="SignalP"/>
    </source>
</evidence>
<organism evidence="2 3">
    <name type="scientific">Dokdonella soli</name>
    <dbReference type="NCBI Taxonomy" id="529810"/>
    <lineage>
        <taxon>Bacteria</taxon>
        <taxon>Pseudomonadati</taxon>
        <taxon>Pseudomonadota</taxon>
        <taxon>Gammaproteobacteria</taxon>
        <taxon>Lysobacterales</taxon>
        <taxon>Rhodanobacteraceae</taxon>
        <taxon>Dokdonella</taxon>
    </lineage>
</organism>
<keyword evidence="1" id="KW-0732">Signal</keyword>
<dbReference type="Proteomes" id="UP001501523">
    <property type="component" value="Unassembled WGS sequence"/>
</dbReference>
<keyword evidence="3" id="KW-1185">Reference proteome</keyword>